<dbReference type="InterPro" id="IPR029044">
    <property type="entry name" value="Nucleotide-diphossugar_trans"/>
</dbReference>
<protein>
    <submittedName>
        <fullName evidence="6">Glycosyltransferase family 2 protein</fullName>
    </submittedName>
</protein>
<proteinExistence type="inferred from homology"/>
<comment type="pathway">
    <text evidence="1">Cell wall biogenesis; cell wall polysaccharide biosynthesis.</text>
</comment>
<accession>A0A841TZ01</accession>
<dbReference type="Gene3D" id="3.90.550.10">
    <property type="entry name" value="Spore Coat Polysaccharide Biosynthesis Protein SpsA, Chain A"/>
    <property type="match status" value="1"/>
</dbReference>
<evidence type="ECO:0000256" key="3">
    <source>
        <dbReference type="ARBA" id="ARBA00022676"/>
    </source>
</evidence>
<comment type="caution">
    <text evidence="6">The sequence shown here is derived from an EMBL/GenBank/DDBJ whole genome shotgun (WGS) entry which is preliminary data.</text>
</comment>
<name>A0A841TZ01_9BACL</name>
<reference evidence="6 7" key="1">
    <citation type="submission" date="2020-08" db="EMBL/GenBank/DDBJ databases">
        <title>Cohnella phylogeny.</title>
        <authorList>
            <person name="Dunlap C."/>
        </authorList>
    </citation>
    <scope>NUCLEOTIDE SEQUENCE [LARGE SCALE GENOMIC DNA]</scope>
    <source>
        <strain evidence="6 7">DSM 25239</strain>
    </source>
</reference>
<evidence type="ECO:0000313" key="6">
    <source>
        <dbReference type="EMBL" id="MBB6692198.1"/>
    </source>
</evidence>
<sequence>MPLVSIVMLCWNRLEDVRESLTRIRLIEYPELEVIVVDNGSTDGTPEMIEREFPEVRLLRMTENIGIAAYNRGFERARGEYLVIIDDDSFPAPKAIGRMVRKFERDPDLGVVAFDVRNFYHYDEVAQVEEPESSAKDSSATAAHYYMSFNGAGVGIRTNLFRRVGFYPEEFFLYNNEMDSAFRIWDAGYRIEFHSDVVAYHKYSPVNRTSWRAPYYYVRNAFWLVWKNYPAPMALRLTRSLLFKCVHASLEQRTWIYLKAMRDAFRQANLIQGKRKPVREEIALNLRVPYDVFFTFYR</sequence>
<dbReference type="CDD" id="cd04186">
    <property type="entry name" value="GT_2_like_c"/>
    <property type="match status" value="1"/>
</dbReference>
<dbReference type="SUPFAM" id="SSF53448">
    <property type="entry name" value="Nucleotide-diphospho-sugar transferases"/>
    <property type="match status" value="1"/>
</dbReference>
<keyword evidence="4 6" id="KW-0808">Transferase</keyword>
<keyword evidence="3" id="KW-0328">Glycosyltransferase</keyword>
<evidence type="ECO:0000256" key="4">
    <source>
        <dbReference type="ARBA" id="ARBA00022679"/>
    </source>
</evidence>
<evidence type="ECO:0000256" key="2">
    <source>
        <dbReference type="ARBA" id="ARBA00006739"/>
    </source>
</evidence>
<dbReference type="Proteomes" id="UP000553776">
    <property type="component" value="Unassembled WGS sequence"/>
</dbReference>
<keyword evidence="7" id="KW-1185">Reference proteome</keyword>
<comment type="similarity">
    <text evidence="2">Belongs to the glycosyltransferase 2 family.</text>
</comment>
<gene>
    <name evidence="6" type="ORF">H7B90_12375</name>
</gene>
<evidence type="ECO:0000259" key="5">
    <source>
        <dbReference type="Pfam" id="PF00535"/>
    </source>
</evidence>
<dbReference type="PANTHER" id="PTHR43179">
    <property type="entry name" value="RHAMNOSYLTRANSFERASE WBBL"/>
    <property type="match status" value="1"/>
</dbReference>
<evidence type="ECO:0000313" key="7">
    <source>
        <dbReference type="Proteomes" id="UP000553776"/>
    </source>
</evidence>
<dbReference type="Pfam" id="PF00535">
    <property type="entry name" value="Glycos_transf_2"/>
    <property type="match status" value="1"/>
</dbReference>
<dbReference type="EMBL" id="JACJVR010000050">
    <property type="protein sequence ID" value="MBB6692198.1"/>
    <property type="molecule type" value="Genomic_DNA"/>
</dbReference>
<dbReference type="PANTHER" id="PTHR43179:SF12">
    <property type="entry name" value="GALACTOFURANOSYLTRANSFERASE GLFT2"/>
    <property type="match status" value="1"/>
</dbReference>
<dbReference type="GO" id="GO:0016757">
    <property type="term" value="F:glycosyltransferase activity"/>
    <property type="evidence" value="ECO:0007669"/>
    <property type="project" value="UniProtKB-KW"/>
</dbReference>
<organism evidence="6 7">
    <name type="scientific">Cohnella xylanilytica</name>
    <dbReference type="NCBI Taxonomy" id="557555"/>
    <lineage>
        <taxon>Bacteria</taxon>
        <taxon>Bacillati</taxon>
        <taxon>Bacillota</taxon>
        <taxon>Bacilli</taxon>
        <taxon>Bacillales</taxon>
        <taxon>Paenibacillaceae</taxon>
        <taxon>Cohnella</taxon>
    </lineage>
</organism>
<dbReference type="AlphaFoldDB" id="A0A841TZ01"/>
<dbReference type="InterPro" id="IPR001173">
    <property type="entry name" value="Glyco_trans_2-like"/>
</dbReference>
<feature type="domain" description="Glycosyltransferase 2-like" evidence="5">
    <location>
        <begin position="5"/>
        <end position="130"/>
    </location>
</feature>
<evidence type="ECO:0000256" key="1">
    <source>
        <dbReference type="ARBA" id="ARBA00004776"/>
    </source>
</evidence>